<dbReference type="SUPFAM" id="SSF52980">
    <property type="entry name" value="Restriction endonuclease-like"/>
    <property type="match status" value="1"/>
</dbReference>
<dbReference type="CDD" id="cd06260">
    <property type="entry name" value="DUF820-like"/>
    <property type="match status" value="1"/>
</dbReference>
<keyword evidence="3" id="KW-1185">Reference proteome</keyword>
<proteinExistence type="predicted"/>
<dbReference type="OrthoDB" id="482924at2"/>
<evidence type="ECO:0000313" key="3">
    <source>
        <dbReference type="Proteomes" id="UP000441797"/>
    </source>
</evidence>
<dbReference type="PANTHER" id="PTHR47152">
    <property type="entry name" value="SLR2084 PROTEIN-RELATED"/>
    <property type="match status" value="1"/>
</dbReference>
<dbReference type="EMBL" id="NAPY01000022">
    <property type="protein sequence ID" value="MUL37470.1"/>
    <property type="molecule type" value="Genomic_DNA"/>
</dbReference>
<evidence type="ECO:0000313" key="2">
    <source>
        <dbReference type="EMBL" id="MUL37470.1"/>
    </source>
</evidence>
<protein>
    <recommendedName>
        <fullName evidence="1">Putative restriction endonuclease domain-containing protein</fullName>
    </recommendedName>
</protein>
<dbReference type="Proteomes" id="UP000441797">
    <property type="component" value="Unassembled WGS sequence"/>
</dbReference>
<dbReference type="AlphaFoldDB" id="A0A6N8FWG6"/>
<dbReference type="InterPro" id="IPR008538">
    <property type="entry name" value="Uma2"/>
</dbReference>
<dbReference type="InterPro" id="IPR011335">
    <property type="entry name" value="Restrct_endonuc-II-like"/>
</dbReference>
<dbReference type="RefSeq" id="WP_105220524.1">
    <property type="nucleotide sequence ID" value="NZ_CAWNSU010000060.1"/>
</dbReference>
<feature type="domain" description="Putative restriction endonuclease" evidence="1">
    <location>
        <begin position="39"/>
        <end position="204"/>
    </location>
</feature>
<organism evidence="2 3">
    <name type="scientific">Gloeocapsopsis dulcis AAB1 = 1H9</name>
    <dbReference type="NCBI Taxonomy" id="1433147"/>
    <lineage>
        <taxon>Bacteria</taxon>
        <taxon>Bacillati</taxon>
        <taxon>Cyanobacteriota</taxon>
        <taxon>Cyanophyceae</taxon>
        <taxon>Oscillatoriophycideae</taxon>
        <taxon>Chroococcales</taxon>
        <taxon>Chroococcaceae</taxon>
        <taxon>Gloeocapsopsis</taxon>
        <taxon>Gloeocapsopsis dulcis</taxon>
    </lineage>
</organism>
<sequence>MQLALKHLVTSDTATVTANTDVLLSVPVGKSVLLENVNWQTFEKILTQLGNHRAARLAYDRGILEIMAPLPEHEYYKEAIGVLVQDLADVLDVDYETLGSTTWKRQDLLAGVEPDNCFYFQHELEIRGKLNFDLTQDPPPDLVLEIDITSKSLDRMPIYARLGVPEIWRYDKGQIKIYQLQGEAYAEPDMSLAFPTIRVQQIIPFIQQHQAAGKKAMRRAFREWVRLQVA</sequence>
<gene>
    <name evidence="2" type="ORF">BWI75_14310</name>
</gene>
<dbReference type="PANTHER" id="PTHR47152:SF2">
    <property type="entry name" value="SLR2084 PROTEIN"/>
    <property type="match status" value="1"/>
</dbReference>
<accession>A0A6N8FWG6</accession>
<reference evidence="2 3" key="1">
    <citation type="journal article" date="2019" name="Front. Microbiol.">
        <title>Genomic Features for Desiccation Tolerance and Sugar Biosynthesis in the Extremophile Gloeocapsopsis sp. UTEX B3054.</title>
        <authorList>
            <person name="Urrejola C."/>
            <person name="Alcorta J."/>
            <person name="Salas L."/>
            <person name="Vasquez M."/>
            <person name="Polz M.F."/>
            <person name="Vicuna R."/>
            <person name="Diez B."/>
        </authorList>
    </citation>
    <scope>NUCLEOTIDE SEQUENCE [LARGE SCALE GENOMIC DNA]</scope>
    <source>
        <strain evidence="2 3">1H9</strain>
    </source>
</reference>
<evidence type="ECO:0000259" key="1">
    <source>
        <dbReference type="Pfam" id="PF05685"/>
    </source>
</evidence>
<name>A0A6N8FWG6_9CHRO</name>
<dbReference type="Gene3D" id="3.90.1570.10">
    <property type="entry name" value="tt1808, chain A"/>
    <property type="match status" value="1"/>
</dbReference>
<dbReference type="InterPro" id="IPR012296">
    <property type="entry name" value="Nuclease_put_TT1808"/>
</dbReference>
<dbReference type="Pfam" id="PF05685">
    <property type="entry name" value="Uma2"/>
    <property type="match status" value="1"/>
</dbReference>
<comment type="caution">
    <text evidence="2">The sequence shown here is derived from an EMBL/GenBank/DDBJ whole genome shotgun (WGS) entry which is preliminary data.</text>
</comment>